<dbReference type="OrthoDB" id="3350591at2759"/>
<dbReference type="InterPro" id="IPR053204">
    <property type="entry name" value="Oxopyrrolidines_Biosynth-assoc"/>
</dbReference>
<gene>
    <name evidence="1" type="ORF">BHQ10_010268</name>
</gene>
<dbReference type="InterPro" id="IPR022085">
    <property type="entry name" value="OpdG"/>
</dbReference>
<dbReference type="EMBL" id="MIKG01000031">
    <property type="protein sequence ID" value="RAO74256.1"/>
    <property type="molecule type" value="Genomic_DNA"/>
</dbReference>
<evidence type="ECO:0000313" key="2">
    <source>
        <dbReference type="Proteomes" id="UP000249363"/>
    </source>
</evidence>
<sequence length="296" mass="33377">MAETSITRDEGIAYLEEEISEAYEGDETYELAYILKRLIAEDGITPQGAAQQIDSYYEDDLLPSQPILQKEKAKGMINLLGALDDLICGLGSVLHYNDVRQDALIQLILELRKLPPRQVVIGDNECTDYKDNPIFVRQVYENWNGYQVYDSLPGTPLEVQESCDKYVNWSSFIARCTSAGFLADKEGYEYKYSTVDISSGLEEEIPQGKIRNARILAAANYILLAGSGIRNYCHSYSSDSDRRRRAWEMWNVWKEKFEAIANGQDEDPDIKNAAEKAHAVMVELDASGHDAPENPP</sequence>
<dbReference type="GeneID" id="63799482"/>
<name>A0A364LEL2_TALAM</name>
<dbReference type="AlphaFoldDB" id="A0A364LEL2"/>
<reference evidence="1 2" key="1">
    <citation type="journal article" date="2017" name="Biotechnol. Biofuels">
        <title>Differential beta-glucosidase expression as a function of carbon source availability in Talaromyces amestolkiae: a genomic and proteomic approach.</title>
        <authorList>
            <person name="de Eugenio L.I."/>
            <person name="Mendez-Liter J.A."/>
            <person name="Nieto-Dominguez M."/>
            <person name="Alonso L."/>
            <person name="Gil-Munoz J."/>
            <person name="Barriuso J."/>
            <person name="Prieto A."/>
            <person name="Martinez M.J."/>
        </authorList>
    </citation>
    <scope>NUCLEOTIDE SEQUENCE [LARGE SCALE GENOMIC DNA]</scope>
    <source>
        <strain evidence="1 2">CIB</strain>
    </source>
</reference>
<protein>
    <submittedName>
        <fullName evidence="1">Uncharacterized protein</fullName>
    </submittedName>
</protein>
<dbReference type="PANTHER" id="PTHR38797">
    <property type="entry name" value="NUCLEAR PORE COMPLEX PROTEIN NUP85-RELATED"/>
    <property type="match status" value="1"/>
</dbReference>
<comment type="caution">
    <text evidence="1">The sequence shown here is derived from an EMBL/GenBank/DDBJ whole genome shotgun (WGS) entry which is preliminary data.</text>
</comment>
<accession>A0A364LEL2</accession>
<dbReference type="RefSeq" id="XP_040738770.1">
    <property type="nucleotide sequence ID" value="XM_040872879.1"/>
</dbReference>
<keyword evidence="2" id="KW-1185">Reference proteome</keyword>
<proteinExistence type="predicted"/>
<dbReference type="Proteomes" id="UP000249363">
    <property type="component" value="Unassembled WGS sequence"/>
</dbReference>
<evidence type="ECO:0000313" key="1">
    <source>
        <dbReference type="EMBL" id="RAO74256.1"/>
    </source>
</evidence>
<dbReference type="Pfam" id="PF12311">
    <property type="entry name" value="DUF3632"/>
    <property type="match status" value="1"/>
</dbReference>
<dbReference type="STRING" id="1196081.A0A364LEL2"/>
<dbReference type="PANTHER" id="PTHR38797:SF4">
    <property type="entry name" value="NUCLEAR PORE COMPLEX PROTEIN NUP85"/>
    <property type="match status" value="1"/>
</dbReference>
<organism evidence="1 2">
    <name type="scientific">Talaromyces amestolkiae</name>
    <dbReference type="NCBI Taxonomy" id="1196081"/>
    <lineage>
        <taxon>Eukaryota</taxon>
        <taxon>Fungi</taxon>
        <taxon>Dikarya</taxon>
        <taxon>Ascomycota</taxon>
        <taxon>Pezizomycotina</taxon>
        <taxon>Eurotiomycetes</taxon>
        <taxon>Eurotiomycetidae</taxon>
        <taxon>Eurotiales</taxon>
        <taxon>Trichocomaceae</taxon>
        <taxon>Talaromyces</taxon>
        <taxon>Talaromyces sect. Talaromyces</taxon>
    </lineage>
</organism>